<evidence type="ECO:0000256" key="2">
    <source>
        <dbReference type="ARBA" id="ARBA00023015"/>
    </source>
</evidence>
<dbReference type="Gene3D" id="4.10.280.10">
    <property type="entry name" value="Helix-loop-helix DNA-binding domain"/>
    <property type="match status" value="1"/>
</dbReference>
<feature type="domain" description="BHLH" evidence="5">
    <location>
        <begin position="186"/>
        <end position="235"/>
    </location>
</feature>
<dbReference type="Pfam" id="PF00010">
    <property type="entry name" value="HLH"/>
    <property type="match status" value="1"/>
</dbReference>
<dbReference type="Proteomes" id="UP000019116">
    <property type="component" value="Chromosome 4A"/>
</dbReference>
<evidence type="ECO:0000256" key="4">
    <source>
        <dbReference type="SAM" id="MobiDB-lite"/>
    </source>
</evidence>
<evidence type="ECO:0000256" key="3">
    <source>
        <dbReference type="ARBA" id="ARBA00023163"/>
    </source>
</evidence>
<keyword evidence="2" id="KW-0805">Transcription regulation</keyword>
<dbReference type="PROSITE" id="PS50888">
    <property type="entry name" value="BHLH"/>
    <property type="match status" value="1"/>
</dbReference>
<dbReference type="OMA" id="VVRIHCE"/>
<dbReference type="Gramene" id="TraesCS4A02G408800.1">
    <property type="protein sequence ID" value="TraesCS4A02G408800.1"/>
    <property type="gene ID" value="TraesCS4A02G408800"/>
</dbReference>
<dbReference type="SMART" id="SM00353">
    <property type="entry name" value="HLH"/>
    <property type="match status" value="1"/>
</dbReference>
<dbReference type="Gramene" id="TraesROB_scaffold_043773_01G000100.1">
    <property type="protein sequence ID" value="TraesROB_scaffold_043773_01G000100.1"/>
    <property type="gene ID" value="TraesROB_scaffold_043773_01G000100"/>
</dbReference>
<accession>A0A3B6I598</accession>
<comment type="similarity">
    <text evidence="1">Belongs to the bHLH protein family.</text>
</comment>
<evidence type="ECO:0000313" key="6">
    <source>
        <dbReference type="EnsemblPlants" id="TraesCS4A02G408800.1"/>
    </source>
</evidence>
<dbReference type="Gramene" id="TraesWEE_scaffold_040605_01G000100.1">
    <property type="protein sequence ID" value="TraesWEE_scaffold_040605_01G000100.1"/>
    <property type="gene ID" value="TraesWEE_scaffold_040605_01G000100"/>
</dbReference>
<dbReference type="InterPro" id="IPR052610">
    <property type="entry name" value="bHLH_transcription_regulator"/>
</dbReference>
<evidence type="ECO:0000313" key="7">
    <source>
        <dbReference type="Proteomes" id="UP000019116"/>
    </source>
</evidence>
<keyword evidence="3" id="KW-0804">Transcription</keyword>
<reference evidence="6" key="2">
    <citation type="submission" date="2018-10" db="UniProtKB">
        <authorList>
            <consortium name="EnsemblPlants"/>
        </authorList>
    </citation>
    <scope>IDENTIFICATION</scope>
</reference>
<dbReference type="PANTHER" id="PTHR45959">
    <property type="entry name" value="BHLH TRANSCRIPTION FACTOR"/>
    <property type="match status" value="1"/>
</dbReference>
<sequence length="384" mass="40856">MISSAVSRVLNYSYHSVSMLHELGQWQGTDLSMLMDDMDDSRLFMQWAVSTLEQQDPGGADGGSEKSAYFPSPQALRDSAELAEAQNSLSSGDDTGGGGGIISPAPDAAVHEGSWSMSSPTSGGLFAPSSMSSTGTSNALSMSWNFGAVLPPQPVSSGGGGTLAAGVPLGSCVSQPTRRASTKSTSYAQDHIMAERKRREKINQRFIELSAVIPGLKKMDKGTILTDATRYVKELQEKVRSLEAAGGNHRSVETVVLVRKPCRPVAPDVGESSARFLLAAGTPAIGNQLPEVEAKLSEDNVMVRIHCEMNGKGLVARVLAEVEDLHLRIVHNDVMPFTASTVIITTMAKVEEGFTVNIEEIVGRLNSALYQHSSNNNNSGGNNY</sequence>
<reference evidence="6" key="1">
    <citation type="submission" date="2018-08" db="EMBL/GenBank/DDBJ databases">
        <authorList>
            <person name="Rossello M."/>
        </authorList>
    </citation>
    <scope>NUCLEOTIDE SEQUENCE [LARGE SCALE GENOMIC DNA]</scope>
    <source>
        <strain evidence="6">cv. Chinese Spring</strain>
    </source>
</reference>
<name>A0A3B6I598_WHEAT</name>
<evidence type="ECO:0000259" key="5">
    <source>
        <dbReference type="PROSITE" id="PS50888"/>
    </source>
</evidence>
<evidence type="ECO:0000256" key="1">
    <source>
        <dbReference type="ARBA" id="ARBA00005510"/>
    </source>
</evidence>
<dbReference type="OrthoDB" id="677685at2759"/>
<dbReference type="PANTHER" id="PTHR45959:SF71">
    <property type="entry name" value="BHLH DOMAIN-CONTAINING PROTEIN"/>
    <property type="match status" value="1"/>
</dbReference>
<dbReference type="STRING" id="4565.A0A3B6I598"/>
<dbReference type="AlphaFoldDB" id="A0A3B6I598"/>
<dbReference type="Gramene" id="TraesCS4A03G1013500.1">
    <property type="protein sequence ID" value="TraesCS4A03G1013500.1.CDS"/>
    <property type="gene ID" value="TraesCS4A03G1013500"/>
</dbReference>
<dbReference type="SUPFAM" id="SSF47459">
    <property type="entry name" value="HLH, helix-loop-helix DNA-binding domain"/>
    <property type="match status" value="1"/>
</dbReference>
<proteinExistence type="inferred from homology"/>
<dbReference type="Gramene" id="TraesCAD_scaffold_043934_01G000400.1">
    <property type="protein sequence ID" value="TraesCAD_scaffold_043934_01G000400.1"/>
    <property type="gene ID" value="TraesCAD_scaffold_043934_01G000400"/>
</dbReference>
<dbReference type="SMR" id="A0A3B6I598"/>
<protein>
    <recommendedName>
        <fullName evidence="5">BHLH domain-containing protein</fullName>
    </recommendedName>
</protein>
<dbReference type="GO" id="GO:0046983">
    <property type="term" value="F:protein dimerization activity"/>
    <property type="evidence" value="ECO:0007669"/>
    <property type="project" value="InterPro"/>
</dbReference>
<feature type="region of interest" description="Disordered" evidence="4">
    <location>
        <begin position="80"/>
        <end position="122"/>
    </location>
</feature>
<keyword evidence="7" id="KW-1185">Reference proteome</keyword>
<dbReference type="Gramene" id="TraesCLE_scaffold_040201_01G000100.1">
    <property type="protein sequence ID" value="TraesCLE_scaffold_040201_01G000100.1"/>
    <property type="gene ID" value="TraesCLE_scaffold_040201_01G000100"/>
</dbReference>
<organism evidence="6">
    <name type="scientific">Triticum aestivum</name>
    <name type="common">Wheat</name>
    <dbReference type="NCBI Taxonomy" id="4565"/>
    <lineage>
        <taxon>Eukaryota</taxon>
        <taxon>Viridiplantae</taxon>
        <taxon>Streptophyta</taxon>
        <taxon>Embryophyta</taxon>
        <taxon>Tracheophyta</taxon>
        <taxon>Spermatophyta</taxon>
        <taxon>Magnoliopsida</taxon>
        <taxon>Liliopsida</taxon>
        <taxon>Poales</taxon>
        <taxon>Poaceae</taxon>
        <taxon>BOP clade</taxon>
        <taxon>Pooideae</taxon>
        <taxon>Triticodae</taxon>
        <taxon>Triticeae</taxon>
        <taxon>Triticinae</taxon>
        <taxon>Triticum</taxon>
    </lineage>
</organism>
<dbReference type="EnsemblPlants" id="TraesCS4A02G408800.1">
    <property type="protein sequence ID" value="TraesCS4A02G408800.1"/>
    <property type="gene ID" value="TraesCS4A02G408800"/>
</dbReference>
<dbReference type="InterPro" id="IPR011598">
    <property type="entry name" value="bHLH_dom"/>
</dbReference>
<dbReference type="InterPro" id="IPR036638">
    <property type="entry name" value="HLH_DNA-bd_sf"/>
</dbReference>